<dbReference type="AlphaFoldDB" id="A0A5M8QWX5"/>
<evidence type="ECO:0000313" key="2">
    <source>
        <dbReference type="EMBL" id="KAA6439851.1"/>
    </source>
</evidence>
<keyword evidence="1" id="KW-0812">Transmembrane</keyword>
<dbReference type="OrthoDB" id="893172at2"/>
<accession>A0A5M8QWX5</accession>
<feature type="transmembrane region" description="Helical" evidence="1">
    <location>
        <begin position="33"/>
        <end position="51"/>
    </location>
</feature>
<organism evidence="2 3">
    <name type="scientific">Dyadobacter flavalbus</name>
    <dbReference type="NCBI Taxonomy" id="2579942"/>
    <lineage>
        <taxon>Bacteria</taxon>
        <taxon>Pseudomonadati</taxon>
        <taxon>Bacteroidota</taxon>
        <taxon>Cytophagia</taxon>
        <taxon>Cytophagales</taxon>
        <taxon>Spirosomataceae</taxon>
        <taxon>Dyadobacter</taxon>
    </lineage>
</organism>
<proteinExistence type="predicted"/>
<keyword evidence="1" id="KW-1133">Transmembrane helix</keyword>
<evidence type="ECO:0000256" key="1">
    <source>
        <dbReference type="SAM" id="Phobius"/>
    </source>
</evidence>
<dbReference type="EMBL" id="VBSN01000030">
    <property type="protein sequence ID" value="KAA6439851.1"/>
    <property type="molecule type" value="Genomic_DNA"/>
</dbReference>
<gene>
    <name evidence="2" type="ORF">FEM33_10395</name>
</gene>
<comment type="caution">
    <text evidence="2">The sequence shown here is derived from an EMBL/GenBank/DDBJ whole genome shotgun (WGS) entry which is preliminary data.</text>
</comment>
<keyword evidence="3" id="KW-1185">Reference proteome</keyword>
<feature type="transmembrane region" description="Helical" evidence="1">
    <location>
        <begin position="7"/>
        <end position="27"/>
    </location>
</feature>
<evidence type="ECO:0000313" key="3">
    <source>
        <dbReference type="Proteomes" id="UP000323994"/>
    </source>
</evidence>
<feature type="transmembrane region" description="Helical" evidence="1">
    <location>
        <begin position="72"/>
        <end position="89"/>
    </location>
</feature>
<feature type="transmembrane region" description="Helical" evidence="1">
    <location>
        <begin position="95"/>
        <end position="118"/>
    </location>
</feature>
<dbReference type="RefSeq" id="WP_139011999.1">
    <property type="nucleotide sequence ID" value="NZ_VBSN01000030.1"/>
</dbReference>
<reference evidence="2 3" key="1">
    <citation type="submission" date="2019-05" db="EMBL/GenBank/DDBJ databases">
        <authorList>
            <person name="Qu J.-H."/>
        </authorList>
    </citation>
    <scope>NUCLEOTIDE SEQUENCE [LARGE SCALE GENOMIC DNA]</scope>
    <source>
        <strain evidence="2 3">NS28</strain>
    </source>
</reference>
<feature type="transmembrane region" description="Helical" evidence="1">
    <location>
        <begin position="130"/>
        <end position="146"/>
    </location>
</feature>
<feature type="transmembrane region" description="Helical" evidence="1">
    <location>
        <begin position="152"/>
        <end position="173"/>
    </location>
</feature>
<keyword evidence="1" id="KW-0472">Membrane</keyword>
<protein>
    <submittedName>
        <fullName evidence="2">Uncharacterized protein</fullName>
    </submittedName>
</protein>
<sequence length="188" mass="20740">MKNKQLGILALIGAPFLFIDMLVGKYYPDFSNAGFSGVACLLYITGWLAAVEGLRRILDNGTNDFSRIMIRIVMVTLVIADLSNIWQIFSKSRPMLFFILDSCWPVSNVLMLGVAWVVIKSGRINGWKKWVPLVLGCWFPVCMLLGRTDFAFFAGGTYSAVAWSLFALSILTAKEEAAPVLSGSNVEA</sequence>
<name>A0A5M8QWX5_9BACT</name>
<dbReference type="Proteomes" id="UP000323994">
    <property type="component" value="Unassembled WGS sequence"/>
</dbReference>